<keyword evidence="3" id="KW-1185">Reference proteome</keyword>
<dbReference type="Gene3D" id="3.10.450.50">
    <property type="match status" value="1"/>
</dbReference>
<evidence type="ECO:0000259" key="1">
    <source>
        <dbReference type="Pfam" id="PF12680"/>
    </source>
</evidence>
<dbReference type="PANTHER" id="PTHR38436">
    <property type="entry name" value="POLYKETIDE CYCLASE SNOAL-LIKE DOMAIN"/>
    <property type="match status" value="1"/>
</dbReference>
<evidence type="ECO:0000313" key="3">
    <source>
        <dbReference type="Proteomes" id="UP000552644"/>
    </source>
</evidence>
<proteinExistence type="predicted"/>
<dbReference type="EMBL" id="JACHJP010000008">
    <property type="protein sequence ID" value="MBB4918963.1"/>
    <property type="molecule type" value="Genomic_DNA"/>
</dbReference>
<feature type="domain" description="SnoaL-like" evidence="1">
    <location>
        <begin position="12"/>
        <end position="111"/>
    </location>
</feature>
<reference evidence="2 3" key="1">
    <citation type="submission" date="2020-08" db="EMBL/GenBank/DDBJ databases">
        <title>Genomic Encyclopedia of Type Strains, Phase III (KMG-III): the genomes of soil and plant-associated and newly described type strains.</title>
        <authorList>
            <person name="Whitman W."/>
        </authorList>
    </citation>
    <scope>NUCLEOTIDE SEQUENCE [LARGE SCALE GENOMIC DNA]</scope>
    <source>
        <strain evidence="2 3">CECT 8840</strain>
    </source>
</reference>
<dbReference type="Pfam" id="PF12680">
    <property type="entry name" value="SnoaL_2"/>
    <property type="match status" value="1"/>
</dbReference>
<name>A0A7W7QSL6_9ACTN</name>
<dbReference type="InterPro" id="IPR037401">
    <property type="entry name" value="SnoaL-like"/>
</dbReference>
<gene>
    <name evidence="2" type="ORF">FHS44_006099</name>
</gene>
<dbReference type="InterPro" id="IPR032710">
    <property type="entry name" value="NTF2-like_dom_sf"/>
</dbReference>
<comment type="caution">
    <text evidence="2">The sequence shown here is derived from an EMBL/GenBank/DDBJ whole genome shotgun (WGS) entry which is preliminary data.</text>
</comment>
<dbReference type="SUPFAM" id="SSF54427">
    <property type="entry name" value="NTF2-like"/>
    <property type="match status" value="1"/>
</dbReference>
<dbReference type="InterPro" id="IPR009959">
    <property type="entry name" value="Cyclase_SnoaL-like"/>
</dbReference>
<sequence length="131" mass="15441">MTSKREKNRKLVEDFYRMAFQENRHEEAIRTYAGPKYVQHNPFVPDGAEGFVKFFAEWQENKSPHFRQDILRVVADEEYVAVHAHMQFGPDKPSTVLVDIFRIEDDRIVEHWDVYREVPDPATVPHSNGVL</sequence>
<dbReference type="RefSeq" id="WP_184720722.1">
    <property type="nucleotide sequence ID" value="NZ_JACHJP010000008.1"/>
</dbReference>
<organism evidence="2 3">
    <name type="scientific">Streptosporangium saharense</name>
    <dbReference type="NCBI Taxonomy" id="1706840"/>
    <lineage>
        <taxon>Bacteria</taxon>
        <taxon>Bacillati</taxon>
        <taxon>Actinomycetota</taxon>
        <taxon>Actinomycetes</taxon>
        <taxon>Streptosporangiales</taxon>
        <taxon>Streptosporangiaceae</taxon>
        <taxon>Streptosporangium</taxon>
    </lineage>
</organism>
<protein>
    <submittedName>
        <fullName evidence="2">Putative SnoaL-like aldol condensation-catalyzing enzyme</fullName>
    </submittedName>
</protein>
<dbReference type="GO" id="GO:0030638">
    <property type="term" value="P:polyketide metabolic process"/>
    <property type="evidence" value="ECO:0007669"/>
    <property type="project" value="InterPro"/>
</dbReference>
<dbReference type="Proteomes" id="UP000552644">
    <property type="component" value="Unassembled WGS sequence"/>
</dbReference>
<dbReference type="AlphaFoldDB" id="A0A7W7QSL6"/>
<dbReference type="PANTHER" id="PTHR38436:SF1">
    <property type="entry name" value="ESTER CYCLASE"/>
    <property type="match status" value="1"/>
</dbReference>
<accession>A0A7W7QSL6</accession>
<evidence type="ECO:0000313" key="2">
    <source>
        <dbReference type="EMBL" id="MBB4918963.1"/>
    </source>
</evidence>